<dbReference type="EMBL" id="BGPR01022826">
    <property type="protein sequence ID" value="GBN89525.1"/>
    <property type="molecule type" value="Genomic_DNA"/>
</dbReference>
<comment type="caution">
    <text evidence="2">The sequence shown here is derived from an EMBL/GenBank/DDBJ whole genome shotgun (WGS) entry which is preliminary data.</text>
</comment>
<protein>
    <submittedName>
        <fullName evidence="2">Uncharacterized protein</fullName>
    </submittedName>
</protein>
<reference evidence="2 5" key="1">
    <citation type="journal article" date="2019" name="Sci. Rep.">
        <title>Orb-weaving spider Araneus ventricosus genome elucidates the spidroin gene catalogue.</title>
        <authorList>
            <person name="Kono N."/>
            <person name="Nakamura H."/>
            <person name="Ohtoshi R."/>
            <person name="Moran D.A.P."/>
            <person name="Shinohara A."/>
            <person name="Yoshida Y."/>
            <person name="Fujiwara M."/>
            <person name="Mori M."/>
            <person name="Tomita M."/>
            <person name="Arakawa K."/>
        </authorList>
    </citation>
    <scope>NUCLEOTIDE SEQUENCE [LARGE SCALE GENOMIC DNA]</scope>
</reference>
<evidence type="ECO:0000313" key="2">
    <source>
        <dbReference type="EMBL" id="GBN89552.1"/>
    </source>
</evidence>
<name>A0A4Y2SMK8_ARAVE</name>
<dbReference type="Proteomes" id="UP000499080">
    <property type="component" value="Unassembled WGS sequence"/>
</dbReference>
<accession>A0A4Y2SMK8</accession>
<dbReference type="EMBL" id="BGPR01023124">
    <property type="protein sequence ID" value="GBN90054.1"/>
    <property type="molecule type" value="Genomic_DNA"/>
</dbReference>
<sequence>MLFSLMQNEQPVLSSILEASVYILMGSSVLKIWSKETRFSSSNEAGCNLTVETLPSKSLGSMVWSLRWLAFPNVVTLTYTASCSTFMWRGSIASIT</sequence>
<evidence type="ECO:0000313" key="4">
    <source>
        <dbReference type="EMBL" id="GBN90063.1"/>
    </source>
</evidence>
<evidence type="ECO:0000313" key="5">
    <source>
        <dbReference type="Proteomes" id="UP000499080"/>
    </source>
</evidence>
<organism evidence="2 5">
    <name type="scientific">Araneus ventricosus</name>
    <name type="common">Orbweaver spider</name>
    <name type="synonym">Epeira ventricosa</name>
    <dbReference type="NCBI Taxonomy" id="182803"/>
    <lineage>
        <taxon>Eukaryota</taxon>
        <taxon>Metazoa</taxon>
        <taxon>Ecdysozoa</taxon>
        <taxon>Arthropoda</taxon>
        <taxon>Chelicerata</taxon>
        <taxon>Arachnida</taxon>
        <taxon>Araneae</taxon>
        <taxon>Araneomorphae</taxon>
        <taxon>Entelegynae</taxon>
        <taxon>Araneoidea</taxon>
        <taxon>Araneidae</taxon>
        <taxon>Araneus</taxon>
    </lineage>
</organism>
<evidence type="ECO:0000313" key="1">
    <source>
        <dbReference type="EMBL" id="GBN89525.1"/>
    </source>
</evidence>
<keyword evidence="5" id="KW-1185">Reference proteome</keyword>
<proteinExistence type="predicted"/>
<dbReference type="EMBL" id="BGPR01023130">
    <property type="protein sequence ID" value="GBN90063.1"/>
    <property type="molecule type" value="Genomic_DNA"/>
</dbReference>
<evidence type="ECO:0000313" key="3">
    <source>
        <dbReference type="EMBL" id="GBN90054.1"/>
    </source>
</evidence>
<dbReference type="EMBL" id="BGPR01022843">
    <property type="protein sequence ID" value="GBN89552.1"/>
    <property type="molecule type" value="Genomic_DNA"/>
</dbReference>
<gene>
    <name evidence="1" type="ORF">AVEN_112686_1</name>
    <name evidence="2" type="ORF">AVEN_235823_1</name>
    <name evidence="4" type="ORF">AVEN_30028_1</name>
    <name evidence="3" type="ORF">AVEN_3927_1</name>
</gene>
<dbReference type="AlphaFoldDB" id="A0A4Y2SMK8"/>